<dbReference type="Proteomes" id="UP000269352">
    <property type="component" value="Unassembled WGS sequence"/>
</dbReference>
<dbReference type="InterPro" id="IPR006442">
    <property type="entry name" value="Antitoxin_Phd/YefM"/>
</dbReference>
<evidence type="ECO:0000313" key="3">
    <source>
        <dbReference type="EMBL" id="GBR75097.1"/>
    </source>
</evidence>
<dbReference type="SUPFAM" id="SSF143120">
    <property type="entry name" value="YefM-like"/>
    <property type="match status" value="1"/>
</dbReference>
<proteinExistence type="inferred from homology"/>
<dbReference type="AlphaFoldDB" id="A0A388TDR0"/>
<evidence type="ECO:0000256" key="1">
    <source>
        <dbReference type="ARBA" id="ARBA00009981"/>
    </source>
</evidence>
<dbReference type="Pfam" id="PF02604">
    <property type="entry name" value="PhdYeFM_antitox"/>
    <property type="match status" value="1"/>
</dbReference>
<evidence type="ECO:0000256" key="2">
    <source>
        <dbReference type="RuleBase" id="RU362080"/>
    </source>
</evidence>
<comment type="function">
    <text evidence="2">Antitoxin component of a type II toxin-antitoxin (TA) system.</text>
</comment>
<gene>
    <name evidence="3" type="ORF">NO1_2158</name>
</gene>
<sequence>MPVIRKSADLRNKYAEISNFCHSYREPIFITKNGQGDLAVMSLETYEALAGGNELFKLIQEGIDDIENGRTLTEKEILKNMDKALKK</sequence>
<reference evidence="3 4" key="1">
    <citation type="journal article" date="2019" name="ISME J.">
        <title>Genome analyses of uncultured TG2/ZB3 bacteria in 'Margulisbacteria' specifically attached to ectosymbiotic spirochetes of protists in the termite gut.</title>
        <authorList>
            <person name="Utami Y.D."/>
            <person name="Kuwahara H."/>
            <person name="Igai K."/>
            <person name="Murakami T."/>
            <person name="Sugaya K."/>
            <person name="Morikawa T."/>
            <person name="Nagura Y."/>
            <person name="Yuki M."/>
            <person name="Deevong P."/>
            <person name="Inoue T."/>
            <person name="Kihara K."/>
            <person name="Lo N."/>
            <person name="Yamada A."/>
            <person name="Ohkuma M."/>
            <person name="Hongoh Y."/>
        </authorList>
    </citation>
    <scope>NUCLEOTIDE SEQUENCE [LARGE SCALE GENOMIC DNA]</scope>
    <source>
        <strain evidence="3">NkOx7-01</strain>
    </source>
</reference>
<dbReference type="InterPro" id="IPR036165">
    <property type="entry name" value="YefM-like_sf"/>
</dbReference>
<evidence type="ECO:0000313" key="4">
    <source>
        <dbReference type="Proteomes" id="UP000269352"/>
    </source>
</evidence>
<protein>
    <recommendedName>
        <fullName evidence="2">Antitoxin</fullName>
    </recommendedName>
</protein>
<accession>A0A388TDR0</accession>
<keyword evidence="4" id="KW-1185">Reference proteome</keyword>
<name>A0A388TDR0_TERA1</name>
<organism evidence="3 4">
    <name type="scientific">Termititenax aidoneus</name>
    <dbReference type="NCBI Taxonomy" id="2218524"/>
    <lineage>
        <taxon>Bacteria</taxon>
        <taxon>Bacillati</taxon>
        <taxon>Candidatus Margulisiibacteriota</taxon>
        <taxon>Candidatus Termititenacia</taxon>
        <taxon>Candidatus Termititenacales</taxon>
        <taxon>Candidatus Termititenacaceae</taxon>
        <taxon>Candidatus Termititenax</taxon>
    </lineage>
</organism>
<comment type="similarity">
    <text evidence="1 2">Belongs to the phD/YefM antitoxin family.</text>
</comment>
<comment type="caution">
    <text evidence="3">The sequence shown here is derived from an EMBL/GenBank/DDBJ whole genome shotgun (WGS) entry which is preliminary data.</text>
</comment>
<dbReference type="EMBL" id="BGZN01000158">
    <property type="protein sequence ID" value="GBR75097.1"/>
    <property type="molecule type" value="Genomic_DNA"/>
</dbReference>